<sequence>MLNNKILPILFLMVFLFSLGWLLTPIEIKGIHTDDNFSFILVNNFPVTDKGKIAWWSDNKASLTKKYGVPAPDSNGYYTVVIWDFGDGYREMPDVDQGSDLLCFDDMKTTFNCLEKPGSILMISRFDGGKTSFHMNNGHTYLQLSEKSELKRVK</sequence>
<comment type="caution">
    <text evidence="2">The sequence shown here is derived from an EMBL/GenBank/DDBJ whole genome shotgun (WGS) entry which is preliminary data.</text>
</comment>
<evidence type="ECO:0000313" key="2">
    <source>
        <dbReference type="EMBL" id="PLR32562.1"/>
    </source>
</evidence>
<gene>
    <name evidence="2" type="ORF">CYR55_18420</name>
</gene>
<dbReference type="InterPro" id="IPR010351">
    <property type="entry name" value="DUF943"/>
</dbReference>
<dbReference type="EMBL" id="PJZF01000020">
    <property type="protein sequence ID" value="PLR32562.1"/>
    <property type="molecule type" value="Genomic_DNA"/>
</dbReference>
<dbReference type="AlphaFoldDB" id="A0A2N5DYC9"/>
<protein>
    <recommendedName>
        <fullName evidence="4">DUF943 domain-containing protein</fullName>
    </recommendedName>
</protein>
<evidence type="ECO:0008006" key="4">
    <source>
        <dbReference type="Google" id="ProtNLM"/>
    </source>
</evidence>
<reference evidence="2 3" key="1">
    <citation type="submission" date="2017-12" db="EMBL/GenBank/DDBJ databases">
        <title>Characterization of six clinical isolates of Enterochimera gen. nov., a novel genus of the Yersiniaciae family and the three species Enterochimera arupensis sp. nov., Enterochimera coloradensis sp. nov, and Enterochimera californica sp. nov.</title>
        <authorList>
            <person name="Rossi A."/>
            <person name="Fisher M."/>
        </authorList>
    </citation>
    <scope>NUCLEOTIDE SEQUENCE [LARGE SCALE GENOMIC DNA]</scope>
    <source>
        <strain evidence="3">2015-Iso6</strain>
    </source>
</reference>
<evidence type="ECO:0000313" key="3">
    <source>
        <dbReference type="Proteomes" id="UP000234240"/>
    </source>
</evidence>
<keyword evidence="1" id="KW-0812">Transmembrane</keyword>
<keyword evidence="1" id="KW-1133">Transmembrane helix</keyword>
<proteinExistence type="predicted"/>
<feature type="transmembrane region" description="Helical" evidence="1">
    <location>
        <begin position="6"/>
        <end position="23"/>
    </location>
</feature>
<dbReference type="Proteomes" id="UP000234240">
    <property type="component" value="Unassembled WGS sequence"/>
</dbReference>
<organism evidence="2 3">
    <name type="scientific">Chimaeribacter californicus</name>
    <dbReference type="NCBI Taxonomy" id="2060067"/>
    <lineage>
        <taxon>Bacteria</taxon>
        <taxon>Pseudomonadati</taxon>
        <taxon>Pseudomonadota</taxon>
        <taxon>Gammaproteobacteria</taxon>
        <taxon>Enterobacterales</taxon>
        <taxon>Yersiniaceae</taxon>
        <taxon>Chimaeribacter</taxon>
    </lineage>
</organism>
<dbReference type="OrthoDB" id="6521020at2"/>
<evidence type="ECO:0000256" key="1">
    <source>
        <dbReference type="SAM" id="Phobius"/>
    </source>
</evidence>
<dbReference type="RefSeq" id="WP_101817825.1">
    <property type="nucleotide sequence ID" value="NZ_PJZF01000020.1"/>
</dbReference>
<dbReference type="Pfam" id="PF06092">
    <property type="entry name" value="DUF943"/>
    <property type="match status" value="1"/>
</dbReference>
<keyword evidence="3" id="KW-1185">Reference proteome</keyword>
<name>A0A2N5DYC9_9GAMM</name>
<keyword evidence="1" id="KW-0472">Membrane</keyword>
<accession>A0A2N5DYC9</accession>